<protein>
    <recommendedName>
        <fullName evidence="4">Sel1 repeat-containing protein</fullName>
    </recommendedName>
</protein>
<evidence type="ECO:0000256" key="1">
    <source>
        <dbReference type="SAM" id="SignalP"/>
    </source>
</evidence>
<keyword evidence="3" id="KW-1185">Reference proteome</keyword>
<proteinExistence type="predicted"/>
<dbReference type="SUPFAM" id="SSF81901">
    <property type="entry name" value="HCP-like"/>
    <property type="match status" value="1"/>
</dbReference>
<accession>A0A1I4H1N0</accession>
<dbReference type="EMBL" id="FOTF01000015">
    <property type="protein sequence ID" value="SFL36198.1"/>
    <property type="molecule type" value="Genomic_DNA"/>
</dbReference>
<dbReference type="GeneID" id="97891855"/>
<feature type="signal peptide" evidence="1">
    <location>
        <begin position="1"/>
        <end position="16"/>
    </location>
</feature>
<name>A0A1I4H1N0_9RHOB</name>
<dbReference type="RefSeq" id="WP_090190400.1">
    <property type="nucleotide sequence ID" value="NZ_CP072991.1"/>
</dbReference>
<dbReference type="Gene3D" id="1.25.40.10">
    <property type="entry name" value="Tetratricopeptide repeat domain"/>
    <property type="match status" value="1"/>
</dbReference>
<evidence type="ECO:0000313" key="2">
    <source>
        <dbReference type="EMBL" id="SFL36198.1"/>
    </source>
</evidence>
<keyword evidence="1" id="KW-0732">Signal</keyword>
<dbReference type="OrthoDB" id="7848989at2"/>
<dbReference type="Proteomes" id="UP000199550">
    <property type="component" value="Unassembled WGS sequence"/>
</dbReference>
<evidence type="ECO:0008006" key="4">
    <source>
        <dbReference type="Google" id="ProtNLM"/>
    </source>
</evidence>
<dbReference type="InterPro" id="IPR011990">
    <property type="entry name" value="TPR-like_helical_dom_sf"/>
</dbReference>
<feature type="chain" id="PRO_5011727854" description="Sel1 repeat-containing protein" evidence="1">
    <location>
        <begin position="17"/>
        <end position="179"/>
    </location>
</feature>
<reference evidence="2 3" key="1">
    <citation type="submission" date="2016-10" db="EMBL/GenBank/DDBJ databases">
        <authorList>
            <person name="de Groot N.N."/>
        </authorList>
    </citation>
    <scope>NUCLEOTIDE SEQUENCE [LARGE SCALE GENOMIC DNA]</scope>
    <source>
        <strain evidence="2 3">DSM 16199</strain>
    </source>
</reference>
<dbReference type="STRING" id="195913.SAMN04488004_11573"/>
<gene>
    <name evidence="2" type="ORF">SAMN04488004_11573</name>
</gene>
<sequence length="179" mass="18794">MRFILAIAILPGLAFAGPAVPEDFGTTNPEELTMNKVLEDIAAGRTTMTNCAAGYLMTKSGRHGAARQTFGACADDGYTGAMTWMSYLDNNGFGGDYDPDAAAAWDRKAAEAGDPVGQFNYGLSLLRGYGAAQDEAAGRALIDAAAGTGLPIAQRLQAAGYDPEEVTPDADNWRYAPMN</sequence>
<evidence type="ECO:0000313" key="3">
    <source>
        <dbReference type="Proteomes" id="UP000199550"/>
    </source>
</evidence>
<dbReference type="AlphaFoldDB" id="A0A1I4H1N0"/>
<organism evidence="2 3">
    <name type="scientific">Loktanella salsilacus</name>
    <dbReference type="NCBI Taxonomy" id="195913"/>
    <lineage>
        <taxon>Bacteria</taxon>
        <taxon>Pseudomonadati</taxon>
        <taxon>Pseudomonadota</taxon>
        <taxon>Alphaproteobacteria</taxon>
        <taxon>Rhodobacterales</taxon>
        <taxon>Roseobacteraceae</taxon>
        <taxon>Loktanella</taxon>
    </lineage>
</organism>